<reference evidence="3" key="1">
    <citation type="journal article" date="2020" name="New Phytol.">
        <title>Comparative genomics reveals dynamic genome evolution in host specialist ectomycorrhizal fungi.</title>
        <authorList>
            <person name="Lofgren L.A."/>
            <person name="Nguyen N.H."/>
            <person name="Vilgalys R."/>
            <person name="Ruytinx J."/>
            <person name="Liao H.L."/>
            <person name="Branco S."/>
            <person name="Kuo A."/>
            <person name="LaButti K."/>
            <person name="Lipzen A."/>
            <person name="Andreopoulos W."/>
            <person name="Pangilinan J."/>
            <person name="Riley R."/>
            <person name="Hundley H."/>
            <person name="Na H."/>
            <person name="Barry K."/>
            <person name="Grigoriev I.V."/>
            <person name="Stajich J.E."/>
            <person name="Kennedy P.G."/>
        </authorList>
    </citation>
    <scope>NUCLEOTIDE SEQUENCE</scope>
    <source>
        <strain evidence="3">DOB743</strain>
    </source>
</reference>
<dbReference type="EMBL" id="JABBWD010000045">
    <property type="protein sequence ID" value="KAG1773974.1"/>
    <property type="molecule type" value="Genomic_DNA"/>
</dbReference>
<dbReference type="AlphaFoldDB" id="A0A9P6ZNU4"/>
<comment type="caution">
    <text evidence="3">The sequence shown here is derived from an EMBL/GenBank/DDBJ whole genome shotgun (WGS) entry which is preliminary data.</text>
</comment>
<gene>
    <name evidence="3" type="ORF">EV702DRAFT_1047985</name>
</gene>
<organism evidence="3 4">
    <name type="scientific">Suillus placidus</name>
    <dbReference type="NCBI Taxonomy" id="48579"/>
    <lineage>
        <taxon>Eukaryota</taxon>
        <taxon>Fungi</taxon>
        <taxon>Dikarya</taxon>
        <taxon>Basidiomycota</taxon>
        <taxon>Agaricomycotina</taxon>
        <taxon>Agaricomycetes</taxon>
        <taxon>Agaricomycetidae</taxon>
        <taxon>Boletales</taxon>
        <taxon>Suillineae</taxon>
        <taxon>Suillaceae</taxon>
        <taxon>Suillus</taxon>
    </lineage>
</organism>
<accession>A0A9P6ZNU4</accession>
<dbReference type="OrthoDB" id="2690753at2759"/>
<feature type="region of interest" description="Disordered" evidence="2">
    <location>
        <begin position="1"/>
        <end position="20"/>
    </location>
</feature>
<dbReference type="Proteomes" id="UP000714275">
    <property type="component" value="Unassembled WGS sequence"/>
</dbReference>
<evidence type="ECO:0000256" key="1">
    <source>
        <dbReference type="SAM" id="Coils"/>
    </source>
</evidence>
<evidence type="ECO:0000313" key="3">
    <source>
        <dbReference type="EMBL" id="KAG1773974.1"/>
    </source>
</evidence>
<feature type="coiled-coil region" evidence="1">
    <location>
        <begin position="393"/>
        <end position="427"/>
    </location>
</feature>
<keyword evidence="1" id="KW-0175">Coiled coil</keyword>
<name>A0A9P6ZNU4_9AGAM</name>
<evidence type="ECO:0000313" key="4">
    <source>
        <dbReference type="Proteomes" id="UP000714275"/>
    </source>
</evidence>
<protein>
    <submittedName>
        <fullName evidence="3">Uncharacterized protein</fullName>
    </submittedName>
</protein>
<sequence>MPTTSHKLSSSTRSSPKTPASVLNKLQTSAGGFYAAMPRLVYRTEYFAGGRDGNILITKGQDNDEEFIMRGVFQISRNDFHFTPDANYDPANIFHGRLADLKLNCQLTAGRNKAFKFSSEDFSAVLDNLSAFEKSVPRPRYYETHSVIRDTIGHRSIKLTHRLFQAKDKADDDTSSSDSNGDGNSSTCTDGLSSEFNIATWPVADRCQGHLQDIISTHNICPLPVYDEDHILIPPLQYEEKLKGALVEAHFAFCHHRMKNSKRDIFEAILCQAAALNVAASVMDLVLNTATGGNIKLVLHLKLYIIVQPAQDAVQDISSDMILTGTKLSGDLRNSNKQLRASISEVLLTACPSESHTPDTEHSHDFEACSGQAHGQGAPVYPCGCYRRTALTKDEIADAIADASEQCKKLEQEIDTWTAQIEKRSGKNLPLKRKRSMSTLNSDSIGNTTPRQFGRHLTNVQRAESVPVLEVPKRRKLGKAFEFNGRTIHETLVDVGKHLEAAMDRQTEVLSKIYHVLESRTICTPVFKLDGEQSAQNLFSFYAESLA</sequence>
<keyword evidence="4" id="KW-1185">Reference proteome</keyword>
<evidence type="ECO:0000256" key="2">
    <source>
        <dbReference type="SAM" id="MobiDB-lite"/>
    </source>
</evidence>
<proteinExistence type="predicted"/>